<dbReference type="OrthoDB" id="6881322at2"/>
<dbReference type="PROSITE" id="PS51063">
    <property type="entry name" value="HTH_CRP_2"/>
    <property type="match status" value="1"/>
</dbReference>
<dbReference type="SUPFAM" id="SSF51206">
    <property type="entry name" value="cAMP-binding domain-like"/>
    <property type="match status" value="1"/>
</dbReference>
<dbReference type="GO" id="GO:0003677">
    <property type="term" value="F:DNA binding"/>
    <property type="evidence" value="ECO:0007669"/>
    <property type="project" value="UniProtKB-KW"/>
</dbReference>
<accession>A0A1Y0I368</accession>
<dbReference type="KEGG" id="ome:OLMES_0128"/>
<feature type="domain" description="HTH crp-type" evidence="5">
    <location>
        <begin position="153"/>
        <end position="221"/>
    </location>
</feature>
<dbReference type="Gene3D" id="1.10.10.10">
    <property type="entry name" value="Winged helix-like DNA-binding domain superfamily/Winged helix DNA-binding domain"/>
    <property type="match status" value="1"/>
</dbReference>
<name>A0A1Y0I368_9GAMM</name>
<dbReference type="InterPro" id="IPR050397">
    <property type="entry name" value="Env_Response_Regulators"/>
</dbReference>
<feature type="domain" description="Cyclic nucleotide-binding" evidence="4">
    <location>
        <begin position="19"/>
        <end position="122"/>
    </location>
</feature>
<dbReference type="InterPro" id="IPR000595">
    <property type="entry name" value="cNMP-bd_dom"/>
</dbReference>
<dbReference type="EMBL" id="CP021425">
    <property type="protein sequence ID" value="ARU54236.1"/>
    <property type="molecule type" value="Genomic_DNA"/>
</dbReference>
<proteinExistence type="predicted"/>
<dbReference type="InterPro" id="IPR014710">
    <property type="entry name" value="RmlC-like_jellyroll"/>
</dbReference>
<dbReference type="InterPro" id="IPR018490">
    <property type="entry name" value="cNMP-bd_dom_sf"/>
</dbReference>
<dbReference type="InterPro" id="IPR012318">
    <property type="entry name" value="HTH_CRP"/>
</dbReference>
<dbReference type="GO" id="GO:0003700">
    <property type="term" value="F:DNA-binding transcription factor activity"/>
    <property type="evidence" value="ECO:0007669"/>
    <property type="project" value="TreeGrafter"/>
</dbReference>
<dbReference type="InterPro" id="IPR036388">
    <property type="entry name" value="WH-like_DNA-bd_sf"/>
</dbReference>
<dbReference type="PANTHER" id="PTHR24567:SF74">
    <property type="entry name" value="HTH-TYPE TRANSCRIPTIONAL REGULATOR ARCR"/>
    <property type="match status" value="1"/>
</dbReference>
<evidence type="ECO:0000313" key="7">
    <source>
        <dbReference type="Proteomes" id="UP000196027"/>
    </source>
</evidence>
<reference evidence="6 7" key="1">
    <citation type="submission" date="2017-05" db="EMBL/GenBank/DDBJ databases">
        <title>Genomic insights into alkan degradation activity of Oleiphilus messinensis.</title>
        <authorList>
            <person name="Kozyavkin S.A."/>
            <person name="Slesarev A.I."/>
            <person name="Golyshin P.N."/>
            <person name="Korzhenkov A."/>
            <person name="Golyshina O.N."/>
            <person name="Toshchakov S.V."/>
        </authorList>
    </citation>
    <scope>NUCLEOTIDE SEQUENCE [LARGE SCALE GENOMIC DNA]</scope>
    <source>
        <strain evidence="6 7">ME102</strain>
    </source>
</reference>
<dbReference type="SUPFAM" id="SSF46785">
    <property type="entry name" value="Winged helix' DNA-binding domain"/>
    <property type="match status" value="1"/>
</dbReference>
<evidence type="ECO:0000313" key="6">
    <source>
        <dbReference type="EMBL" id="ARU54236.1"/>
    </source>
</evidence>
<dbReference type="RefSeq" id="WP_087459461.1">
    <property type="nucleotide sequence ID" value="NZ_CP021425.1"/>
</dbReference>
<sequence>MNSALTTANIRDILTRGNWFSGLNDHLQQQLFKLGKQIKLQSGERLFSRGDQPCGLYAVLSGNIRITGTGINGKEAILTLVEAPQWFGEIALFDNQARTHDAMAESSCLLWNIPQNKLTDLLYQHPEYWQDFGKLLTHKLRLAFQLIEDVALLPALPRLARRLLIMGEESDPGNICLSIPQEVLGSMLGISRQTTNQILKELEQKGIIRLARSQIEILDPARLQQIAGNMLSA</sequence>
<evidence type="ECO:0000256" key="2">
    <source>
        <dbReference type="ARBA" id="ARBA00023125"/>
    </source>
</evidence>
<evidence type="ECO:0000256" key="3">
    <source>
        <dbReference type="ARBA" id="ARBA00023163"/>
    </source>
</evidence>
<organism evidence="6 7">
    <name type="scientific">Oleiphilus messinensis</name>
    <dbReference type="NCBI Taxonomy" id="141451"/>
    <lineage>
        <taxon>Bacteria</taxon>
        <taxon>Pseudomonadati</taxon>
        <taxon>Pseudomonadota</taxon>
        <taxon>Gammaproteobacteria</taxon>
        <taxon>Oceanospirillales</taxon>
        <taxon>Oleiphilaceae</taxon>
        <taxon>Oleiphilus</taxon>
    </lineage>
</organism>
<evidence type="ECO:0000256" key="1">
    <source>
        <dbReference type="ARBA" id="ARBA00023015"/>
    </source>
</evidence>
<dbReference type="Gene3D" id="2.60.120.10">
    <property type="entry name" value="Jelly Rolls"/>
    <property type="match status" value="1"/>
</dbReference>
<evidence type="ECO:0000259" key="5">
    <source>
        <dbReference type="PROSITE" id="PS51063"/>
    </source>
</evidence>
<dbReference type="GO" id="GO:0005829">
    <property type="term" value="C:cytosol"/>
    <property type="evidence" value="ECO:0007669"/>
    <property type="project" value="TreeGrafter"/>
</dbReference>
<keyword evidence="7" id="KW-1185">Reference proteome</keyword>
<keyword evidence="3" id="KW-0804">Transcription</keyword>
<dbReference type="Pfam" id="PF00027">
    <property type="entry name" value="cNMP_binding"/>
    <property type="match status" value="1"/>
</dbReference>
<protein>
    <submittedName>
        <fullName evidence="6">CRP/FNR family transcriptional regulator</fullName>
    </submittedName>
</protein>
<evidence type="ECO:0000259" key="4">
    <source>
        <dbReference type="PROSITE" id="PS50042"/>
    </source>
</evidence>
<dbReference type="PROSITE" id="PS50042">
    <property type="entry name" value="CNMP_BINDING_3"/>
    <property type="match status" value="1"/>
</dbReference>
<dbReference type="Pfam" id="PF13545">
    <property type="entry name" value="HTH_Crp_2"/>
    <property type="match status" value="1"/>
</dbReference>
<keyword evidence="2" id="KW-0238">DNA-binding</keyword>
<dbReference type="SMART" id="SM00100">
    <property type="entry name" value="cNMP"/>
    <property type="match status" value="1"/>
</dbReference>
<dbReference type="Proteomes" id="UP000196027">
    <property type="component" value="Chromosome"/>
</dbReference>
<dbReference type="SMART" id="SM00419">
    <property type="entry name" value="HTH_CRP"/>
    <property type="match status" value="1"/>
</dbReference>
<keyword evidence="1" id="KW-0805">Transcription regulation</keyword>
<dbReference type="AlphaFoldDB" id="A0A1Y0I368"/>
<gene>
    <name evidence="6" type="ORF">OLMES_0128</name>
</gene>
<dbReference type="CDD" id="cd00038">
    <property type="entry name" value="CAP_ED"/>
    <property type="match status" value="1"/>
</dbReference>
<dbReference type="InterPro" id="IPR036390">
    <property type="entry name" value="WH_DNA-bd_sf"/>
</dbReference>
<dbReference type="PANTHER" id="PTHR24567">
    <property type="entry name" value="CRP FAMILY TRANSCRIPTIONAL REGULATORY PROTEIN"/>
    <property type="match status" value="1"/>
</dbReference>